<accession>A0ABY3FCP1</accession>
<dbReference type="EMBL" id="VNFF01000010">
    <property type="protein sequence ID" value="TVU82816.1"/>
    <property type="molecule type" value="Genomic_DNA"/>
</dbReference>
<evidence type="ECO:0000313" key="6">
    <source>
        <dbReference type="Proteomes" id="UP000317938"/>
    </source>
</evidence>
<dbReference type="InterPro" id="IPR036388">
    <property type="entry name" value="WH-like_DNA-bd_sf"/>
</dbReference>
<organism evidence="5 6">
    <name type="scientific">Pseudoalteromonas neustonica</name>
    <dbReference type="NCBI Taxonomy" id="1840331"/>
    <lineage>
        <taxon>Bacteria</taxon>
        <taxon>Pseudomonadati</taxon>
        <taxon>Pseudomonadota</taxon>
        <taxon>Gammaproteobacteria</taxon>
        <taxon>Alteromonadales</taxon>
        <taxon>Pseudoalteromonadaceae</taxon>
        <taxon>Pseudoalteromonas</taxon>
    </lineage>
</organism>
<dbReference type="Proteomes" id="UP000317938">
    <property type="component" value="Unassembled WGS sequence"/>
</dbReference>
<dbReference type="SMART" id="SM00862">
    <property type="entry name" value="Trans_reg_C"/>
    <property type="match status" value="1"/>
</dbReference>
<evidence type="ECO:0000256" key="2">
    <source>
        <dbReference type="PROSITE-ProRule" id="PRU01091"/>
    </source>
</evidence>
<dbReference type="PROSITE" id="PS51755">
    <property type="entry name" value="OMPR_PHOB"/>
    <property type="match status" value="1"/>
</dbReference>
<dbReference type="RefSeq" id="WP_145238354.1">
    <property type="nucleotide sequence ID" value="NZ_VNFF01000010.1"/>
</dbReference>
<dbReference type="SUPFAM" id="SSF46894">
    <property type="entry name" value="C-terminal effector domain of the bipartite response regulators"/>
    <property type="match status" value="1"/>
</dbReference>
<name>A0ABY3FCP1_9GAMM</name>
<protein>
    <submittedName>
        <fullName evidence="5">Transcriptional regulator</fullName>
    </submittedName>
</protein>
<feature type="DNA-binding region" description="OmpR/PhoB-type" evidence="2">
    <location>
        <begin position="1"/>
        <end position="93"/>
    </location>
</feature>
<dbReference type="CDD" id="cd00383">
    <property type="entry name" value="trans_reg_C"/>
    <property type="match status" value="1"/>
</dbReference>
<dbReference type="SUPFAM" id="SSF48452">
    <property type="entry name" value="TPR-like"/>
    <property type="match status" value="1"/>
</dbReference>
<gene>
    <name evidence="5" type="ORF">FQP85_11620</name>
</gene>
<keyword evidence="6" id="KW-1185">Reference proteome</keyword>
<comment type="caution">
    <text evidence="5">The sequence shown here is derived from an EMBL/GenBank/DDBJ whole genome shotgun (WGS) entry which is preliminary data.</text>
</comment>
<evidence type="ECO:0000259" key="4">
    <source>
        <dbReference type="PROSITE" id="PS51755"/>
    </source>
</evidence>
<dbReference type="InterPro" id="IPR011990">
    <property type="entry name" value="TPR-like_helical_dom_sf"/>
</dbReference>
<keyword evidence="1 2" id="KW-0238">DNA-binding</keyword>
<evidence type="ECO:0000313" key="5">
    <source>
        <dbReference type="EMBL" id="TVU82816.1"/>
    </source>
</evidence>
<keyword evidence="3" id="KW-1133">Transmembrane helix</keyword>
<feature type="domain" description="OmpR/PhoB-type" evidence="4">
    <location>
        <begin position="1"/>
        <end position="93"/>
    </location>
</feature>
<dbReference type="Gene3D" id="1.10.10.10">
    <property type="entry name" value="Winged helix-like DNA-binding domain superfamily/Winged helix DNA-binding domain"/>
    <property type="match status" value="1"/>
</dbReference>
<feature type="transmembrane region" description="Helical" evidence="3">
    <location>
        <begin position="154"/>
        <end position="175"/>
    </location>
</feature>
<dbReference type="InterPro" id="IPR001867">
    <property type="entry name" value="OmpR/PhoB-type_DNA-bd"/>
</dbReference>
<keyword evidence="3" id="KW-0812">Transmembrane</keyword>
<keyword evidence="3" id="KW-0472">Membrane</keyword>
<sequence>MRYTFLDFEFDSNNLILSKNGDDIDIRPNEAKLLALLLSDSTQVFSKDAILTKVWHDKVVSEQAVFQNISHLRAVFGNSAIKTFPKRGYQWQLNTSQIQTAVITEPRSVNITTTTIKAKPIATMPLTQKIGANATSDINSSDIFKVGPTEKKPMGFYALLTSLLVVFATAILILFPHSSDKVAAPAAISIAYIPFTQSLSNNTIKLADDEFFDFTELPQLSPLHFETSIESEYPKLADKHPLILTANVRTYNSLTYLDFILKGPITDWRGQLTGSSNQAVISKLKQHLSQDYIYDLLMSPQSLEIRLAKLSIAHKSKPNDFINLGKLAMLYIQMEEFEKAMVMADKLANFAIEAQNTQQLGNALLLQSEILTRKELFELSSEKLASAISQFKKINDAKRLADAWFAQSWLDHQNKNYNAVKASLLKSAQLSLQVNDILRELDALTYLSVLAYKNKQATDQYLYLQQAERKMKAYNLPPYHFAKIPFHYAIFAQTPADKEPHFKQVLDFTKLTPDHWVAQSSRKSLLQYYLDENRLAEAKALIDNLSVTTTSIDSPQNSYLKTLFAQASKQTKDFNRLAKRTFEQAQLSGHRNLSLDVALLLCSDNNDSENYDFYSQYITEHAGENWRRYNKDKLLTLNL</sequence>
<dbReference type="Pfam" id="PF00486">
    <property type="entry name" value="Trans_reg_C"/>
    <property type="match status" value="1"/>
</dbReference>
<dbReference type="InterPro" id="IPR016032">
    <property type="entry name" value="Sig_transdc_resp-reg_C-effctor"/>
</dbReference>
<evidence type="ECO:0000256" key="3">
    <source>
        <dbReference type="SAM" id="Phobius"/>
    </source>
</evidence>
<proteinExistence type="predicted"/>
<evidence type="ECO:0000256" key="1">
    <source>
        <dbReference type="ARBA" id="ARBA00023125"/>
    </source>
</evidence>
<reference evidence="5 6" key="1">
    <citation type="submission" date="2019-07" db="EMBL/GenBank/DDBJ databases">
        <title>Diversity of Bacteria from Kongsfjorden, Arctic.</title>
        <authorList>
            <person name="Yu Y."/>
        </authorList>
    </citation>
    <scope>NUCLEOTIDE SEQUENCE [LARGE SCALE GENOMIC DNA]</scope>
    <source>
        <strain evidence="5 6">SM1927</strain>
    </source>
</reference>